<keyword evidence="1" id="KW-0812">Transmembrane</keyword>
<comment type="caution">
    <text evidence="2">The sequence shown here is derived from an EMBL/GenBank/DDBJ whole genome shotgun (WGS) entry which is preliminary data.</text>
</comment>
<proteinExistence type="predicted"/>
<sequence length="106" mass="11399">MAAEITTEGLMPRVKSGVGYLMGLLIIMNGVGILAMHSVGSGLLLLCGGVFLFPITRRTIESRLDTELTLMVAASIFLLFFFAASVLLLMNVDVAEEGPEMLAPYF</sequence>
<evidence type="ECO:0000313" key="3">
    <source>
        <dbReference type="Proteomes" id="UP001597185"/>
    </source>
</evidence>
<dbReference type="RefSeq" id="WP_256418092.1">
    <property type="nucleotide sequence ID" value="NZ_JANHDL010000004.1"/>
</dbReference>
<gene>
    <name evidence="2" type="ORF">ACFR9T_06835</name>
</gene>
<accession>A0ABD6C085</accession>
<name>A0ABD6C085_9EURY</name>
<evidence type="ECO:0000256" key="1">
    <source>
        <dbReference type="SAM" id="Phobius"/>
    </source>
</evidence>
<protein>
    <submittedName>
        <fullName evidence="2">Uncharacterized protein</fullName>
    </submittedName>
</protein>
<keyword evidence="1" id="KW-0472">Membrane</keyword>
<keyword evidence="3" id="KW-1185">Reference proteome</keyword>
<keyword evidence="1" id="KW-1133">Transmembrane helix</keyword>
<feature type="transmembrane region" description="Helical" evidence="1">
    <location>
        <begin position="20"/>
        <end position="47"/>
    </location>
</feature>
<reference evidence="2 3" key="1">
    <citation type="journal article" date="2019" name="Int. J. Syst. Evol. Microbiol.">
        <title>The Global Catalogue of Microorganisms (GCM) 10K type strain sequencing project: providing services to taxonomists for standard genome sequencing and annotation.</title>
        <authorList>
            <consortium name="The Broad Institute Genomics Platform"/>
            <consortium name="The Broad Institute Genome Sequencing Center for Infectious Disease"/>
            <person name="Wu L."/>
            <person name="Ma J."/>
        </authorList>
    </citation>
    <scope>NUCLEOTIDE SEQUENCE [LARGE SCALE GENOMIC DNA]</scope>
    <source>
        <strain evidence="2 3">CGMCC 1.12689</strain>
    </source>
</reference>
<dbReference type="EMBL" id="JBHUDB010000002">
    <property type="protein sequence ID" value="MFD1570304.1"/>
    <property type="molecule type" value="Genomic_DNA"/>
</dbReference>
<feature type="transmembrane region" description="Helical" evidence="1">
    <location>
        <begin position="68"/>
        <end position="90"/>
    </location>
</feature>
<organism evidence="2 3">
    <name type="scientific">Halorubrum laminariae</name>
    <dbReference type="NCBI Taxonomy" id="1433523"/>
    <lineage>
        <taxon>Archaea</taxon>
        <taxon>Methanobacteriati</taxon>
        <taxon>Methanobacteriota</taxon>
        <taxon>Stenosarchaea group</taxon>
        <taxon>Halobacteria</taxon>
        <taxon>Halobacteriales</taxon>
        <taxon>Haloferacaceae</taxon>
        <taxon>Halorubrum</taxon>
    </lineage>
</organism>
<evidence type="ECO:0000313" key="2">
    <source>
        <dbReference type="EMBL" id="MFD1570304.1"/>
    </source>
</evidence>
<dbReference type="AlphaFoldDB" id="A0ABD6C085"/>
<dbReference type="Proteomes" id="UP001597185">
    <property type="component" value="Unassembled WGS sequence"/>
</dbReference>